<sequence length="183" mass="20900">MTRTQLTENDPHNTRKAFRAQARAQGLTYPQAIAAAVARTTADGSRPEFAETDASRRKLAAHLYRAQEQGAQDAWDAYEQETLGDSPEQSRTEQVHEVNLLDIAKPARRRGHAKNRRQANLDLAAGEQWEQWTEASFGTESEAWELDSVLSHNAAEEWEIPEREYSAEEWNTLYAARFEQSRR</sequence>
<proteinExistence type="predicted"/>
<dbReference type="OrthoDB" id="2739946at2759"/>
<evidence type="ECO:0000313" key="1">
    <source>
        <dbReference type="EMBL" id="KAF7297906.1"/>
    </source>
</evidence>
<reference evidence="1" key="1">
    <citation type="submission" date="2020-05" db="EMBL/GenBank/DDBJ databases">
        <title>Mycena genomes resolve the evolution of fungal bioluminescence.</title>
        <authorList>
            <person name="Tsai I.J."/>
        </authorList>
    </citation>
    <scope>NUCLEOTIDE SEQUENCE</scope>
    <source>
        <strain evidence="1">110903Hualien_Pintung</strain>
    </source>
</reference>
<evidence type="ECO:0000313" key="2">
    <source>
        <dbReference type="Proteomes" id="UP000613580"/>
    </source>
</evidence>
<keyword evidence="2" id="KW-1185">Reference proteome</keyword>
<comment type="caution">
    <text evidence="1">The sequence shown here is derived from an EMBL/GenBank/DDBJ whole genome shotgun (WGS) entry which is preliminary data.</text>
</comment>
<dbReference type="EMBL" id="JACAZE010000015">
    <property type="protein sequence ID" value="KAF7297906.1"/>
    <property type="molecule type" value="Genomic_DNA"/>
</dbReference>
<gene>
    <name evidence="1" type="ORF">HMN09_01011400</name>
</gene>
<name>A0A8H6SE85_MYCCL</name>
<organism evidence="1 2">
    <name type="scientific">Mycena chlorophos</name>
    <name type="common">Agaric fungus</name>
    <name type="synonym">Agaricus chlorophos</name>
    <dbReference type="NCBI Taxonomy" id="658473"/>
    <lineage>
        <taxon>Eukaryota</taxon>
        <taxon>Fungi</taxon>
        <taxon>Dikarya</taxon>
        <taxon>Basidiomycota</taxon>
        <taxon>Agaricomycotina</taxon>
        <taxon>Agaricomycetes</taxon>
        <taxon>Agaricomycetidae</taxon>
        <taxon>Agaricales</taxon>
        <taxon>Marasmiineae</taxon>
        <taxon>Mycenaceae</taxon>
        <taxon>Mycena</taxon>
    </lineage>
</organism>
<protein>
    <submittedName>
        <fullName evidence="1">Uncharacterized protein</fullName>
    </submittedName>
</protein>
<dbReference type="AlphaFoldDB" id="A0A8H6SE85"/>
<dbReference type="Proteomes" id="UP000613580">
    <property type="component" value="Unassembled WGS sequence"/>
</dbReference>
<accession>A0A8H6SE85</accession>